<evidence type="ECO:0000313" key="1">
    <source>
        <dbReference type="Proteomes" id="UP000079169"/>
    </source>
</evidence>
<dbReference type="Proteomes" id="UP000079169">
    <property type="component" value="Unplaced"/>
</dbReference>
<dbReference type="PaxDb" id="121845-A0A3Q0JBB9"/>
<dbReference type="GeneID" id="103518019"/>
<proteinExistence type="predicted"/>
<reference evidence="2" key="1">
    <citation type="submission" date="2025-08" db="UniProtKB">
        <authorList>
            <consortium name="RefSeq"/>
        </authorList>
    </citation>
    <scope>IDENTIFICATION</scope>
</reference>
<dbReference type="AlphaFoldDB" id="A0A3Q0JBB9"/>
<organism evidence="1 2">
    <name type="scientific">Diaphorina citri</name>
    <name type="common">Asian citrus psyllid</name>
    <dbReference type="NCBI Taxonomy" id="121845"/>
    <lineage>
        <taxon>Eukaryota</taxon>
        <taxon>Metazoa</taxon>
        <taxon>Ecdysozoa</taxon>
        <taxon>Arthropoda</taxon>
        <taxon>Hexapoda</taxon>
        <taxon>Insecta</taxon>
        <taxon>Pterygota</taxon>
        <taxon>Neoptera</taxon>
        <taxon>Paraneoptera</taxon>
        <taxon>Hemiptera</taxon>
        <taxon>Sternorrhyncha</taxon>
        <taxon>Psylloidea</taxon>
        <taxon>Psyllidae</taxon>
        <taxon>Diaphorininae</taxon>
        <taxon>Diaphorina</taxon>
    </lineage>
</organism>
<dbReference type="RefSeq" id="XP_026685734.1">
    <property type="nucleotide sequence ID" value="XM_026829933.1"/>
</dbReference>
<gene>
    <name evidence="2" type="primary">LOC103518019</name>
</gene>
<keyword evidence="1" id="KW-1185">Reference proteome</keyword>
<sequence length="410" mass="48328">MDKSRSRQNISKVDTSWIQTFSTIWESKVNDIKTKVDLNKLVAIFKICAIELSSVLKGYCQKNDGSLSRRIPLYSQLSILQEPILNAITKFVWKAREVKSQNSTNFLDMISDLSSVYLEHEILLTRHDLSSVRENQFYRVINQVESLFQNVFPESIEARLDTFLKCESLNNLVAEFICPVLRQILDKSRRMQNRGEHVTFATYVKFILLYSRLFKLYKQAKLDSDIVLEQARFLHCPVFSEQTTQFEKRLETLFRICREDFAKQWRKRNEIYIMNVKSVTKIYENLRSLPLSDRQEKVPTESIIKRKRNITEGKINQLRCINNQSVSPKEKKCYEISTKSYVMKTQLHSCQIVENCITDKFCDKQNNKSTKQEIRDKRGLLNPHGKWNLDFIYSKIIRAQSKKLEIKEVC</sequence>
<name>A0A3Q0JBB9_DIACI</name>
<dbReference type="KEGG" id="dci:103518019"/>
<accession>A0A3Q0JBB9</accession>
<evidence type="ECO:0000313" key="2">
    <source>
        <dbReference type="RefSeq" id="XP_026685734.1"/>
    </source>
</evidence>
<protein>
    <submittedName>
        <fullName evidence="2">Uncharacterized protein LOC103518019</fullName>
    </submittedName>
</protein>